<protein>
    <submittedName>
        <fullName evidence="2">BA75_01774T0</fullName>
    </submittedName>
</protein>
<gene>
    <name evidence="2" type="ORF">ATY40_BA7501774</name>
</gene>
<dbReference type="AlphaFoldDB" id="A0A1B2J728"/>
<dbReference type="Proteomes" id="UP000094565">
    <property type="component" value="Chromosome 1"/>
</dbReference>
<evidence type="ECO:0000313" key="2">
    <source>
        <dbReference type="EMBL" id="ANZ73785.1"/>
    </source>
</evidence>
<name>A0A1B2J728_PICPA</name>
<reference evidence="2 3" key="1">
    <citation type="submission" date="2016-02" db="EMBL/GenBank/DDBJ databases">
        <title>Comparative genomic and transcriptomic foundation for Pichia pastoris.</title>
        <authorList>
            <person name="Love K.R."/>
            <person name="Shah K.A."/>
            <person name="Whittaker C.A."/>
            <person name="Wu J."/>
            <person name="Bartlett M.C."/>
            <person name="Ma D."/>
            <person name="Leeson R.L."/>
            <person name="Priest M."/>
            <person name="Young S.K."/>
            <person name="Love J.C."/>
        </authorList>
    </citation>
    <scope>NUCLEOTIDE SEQUENCE [LARGE SCALE GENOMIC DNA]</scope>
    <source>
        <strain evidence="2 3">ATCC 28485</strain>
    </source>
</reference>
<evidence type="ECO:0000313" key="3">
    <source>
        <dbReference type="Proteomes" id="UP000094565"/>
    </source>
</evidence>
<keyword evidence="3" id="KW-1185">Reference proteome</keyword>
<evidence type="ECO:0000256" key="1">
    <source>
        <dbReference type="SAM" id="MobiDB-lite"/>
    </source>
</evidence>
<feature type="region of interest" description="Disordered" evidence="1">
    <location>
        <begin position="1"/>
        <end position="56"/>
    </location>
</feature>
<organism evidence="2 3">
    <name type="scientific">Komagataella pastoris</name>
    <name type="common">Yeast</name>
    <name type="synonym">Pichia pastoris</name>
    <dbReference type="NCBI Taxonomy" id="4922"/>
    <lineage>
        <taxon>Eukaryota</taxon>
        <taxon>Fungi</taxon>
        <taxon>Dikarya</taxon>
        <taxon>Ascomycota</taxon>
        <taxon>Saccharomycotina</taxon>
        <taxon>Pichiomycetes</taxon>
        <taxon>Pichiales</taxon>
        <taxon>Pichiaceae</taxon>
        <taxon>Komagataella</taxon>
    </lineage>
</organism>
<proteinExistence type="predicted"/>
<sequence length="185" mass="20979">MQGKPKQNTKQKRVVLAEIDANQESSKRNRKPTKSVQSHKSSLKIEKPQLRKKKQPVYQGIGSSSTTFTILDRVDQLTSPPLPPVSSVISVNETLDMDISSQDKSLTPLIRYNEINPNKKMINLGHSADYHTWSKTLVESVREMKMEPYLVVPKTFKERKIFFERLSYNDLVCMSNTNGGSAALI</sequence>
<accession>A0A1B2J728</accession>
<dbReference type="EMBL" id="CP014584">
    <property type="protein sequence ID" value="ANZ73785.1"/>
    <property type="molecule type" value="Genomic_DNA"/>
</dbReference>